<keyword evidence="4" id="KW-1185">Reference proteome</keyword>
<dbReference type="SUPFAM" id="SSF56112">
    <property type="entry name" value="Protein kinase-like (PK-like)"/>
    <property type="match status" value="1"/>
</dbReference>
<dbReference type="InterPro" id="IPR011009">
    <property type="entry name" value="Kinase-like_dom_sf"/>
</dbReference>
<feature type="compositionally biased region" description="Basic and acidic residues" evidence="1">
    <location>
        <begin position="63"/>
        <end position="83"/>
    </location>
</feature>
<feature type="region of interest" description="Disordered" evidence="1">
    <location>
        <begin position="40"/>
        <end position="107"/>
    </location>
</feature>
<dbReference type="Proteomes" id="UP001530315">
    <property type="component" value="Unassembled WGS sequence"/>
</dbReference>
<evidence type="ECO:0000313" key="4">
    <source>
        <dbReference type="Proteomes" id="UP001530315"/>
    </source>
</evidence>
<gene>
    <name evidence="3" type="ORF">ACHAW5_001360</name>
</gene>
<evidence type="ECO:0000256" key="1">
    <source>
        <dbReference type="SAM" id="MobiDB-lite"/>
    </source>
</evidence>
<dbReference type="Gene3D" id="3.30.200.20">
    <property type="entry name" value="Phosphorylase Kinase, domain 1"/>
    <property type="match status" value="1"/>
</dbReference>
<name>A0ABD3P365_9STRA</name>
<dbReference type="PROSITE" id="PS50011">
    <property type="entry name" value="PROTEIN_KINASE_DOM"/>
    <property type="match status" value="1"/>
</dbReference>
<dbReference type="AlphaFoldDB" id="A0ABD3P365"/>
<feature type="domain" description="Protein kinase" evidence="2">
    <location>
        <begin position="154"/>
        <end position="278"/>
    </location>
</feature>
<dbReference type="EMBL" id="JALLAZ020001005">
    <property type="protein sequence ID" value="KAL3782679.1"/>
    <property type="molecule type" value="Genomic_DNA"/>
</dbReference>
<comment type="caution">
    <text evidence="3">The sequence shown here is derived from an EMBL/GenBank/DDBJ whole genome shotgun (WGS) entry which is preliminary data.</text>
</comment>
<evidence type="ECO:0000313" key="3">
    <source>
        <dbReference type="EMBL" id="KAL3782679.1"/>
    </source>
</evidence>
<proteinExistence type="predicted"/>
<organism evidence="3 4">
    <name type="scientific">Stephanodiscus triporus</name>
    <dbReference type="NCBI Taxonomy" id="2934178"/>
    <lineage>
        <taxon>Eukaryota</taxon>
        <taxon>Sar</taxon>
        <taxon>Stramenopiles</taxon>
        <taxon>Ochrophyta</taxon>
        <taxon>Bacillariophyta</taxon>
        <taxon>Coscinodiscophyceae</taxon>
        <taxon>Thalassiosirophycidae</taxon>
        <taxon>Stephanodiscales</taxon>
        <taxon>Stephanodiscaceae</taxon>
        <taxon>Stephanodiscus</taxon>
    </lineage>
</organism>
<accession>A0ABD3P365</accession>
<sequence length="278" mass="31116">MTTRKAGIDSLPRRISLLRRFSFRRSDHDISQLTPITDSVVSESEAPAWAPMRVKPRRSTTHRHSDPDVSERAAKISFRRSDPDLSDNSVSFDQHPTRRHSTGAAETSSRVILDTTVIRAAEERKNAFLGSLPQSLISAHNSRDCVAPLKREEIVLGPKLGEGEFSNVFEIESFELHPDIAQDGSLSDKELKQRLHMKNSEKYRSTGKSRYALKHIKEIYHQENSTEMYAQAAGDLAFEAELLGSLVHPNIIKLRGTSYGGANGFSQGPRLVLLPLYP</sequence>
<reference evidence="3 4" key="1">
    <citation type="submission" date="2024-10" db="EMBL/GenBank/DDBJ databases">
        <title>Updated reference genomes for cyclostephanoid diatoms.</title>
        <authorList>
            <person name="Roberts W.R."/>
            <person name="Alverson A.J."/>
        </authorList>
    </citation>
    <scope>NUCLEOTIDE SEQUENCE [LARGE SCALE GENOMIC DNA]</scope>
    <source>
        <strain evidence="3 4">AJA276-08</strain>
    </source>
</reference>
<dbReference type="InterPro" id="IPR000719">
    <property type="entry name" value="Prot_kinase_dom"/>
</dbReference>
<protein>
    <recommendedName>
        <fullName evidence="2">Protein kinase domain-containing protein</fullName>
    </recommendedName>
</protein>
<evidence type="ECO:0000259" key="2">
    <source>
        <dbReference type="PROSITE" id="PS50011"/>
    </source>
</evidence>